<dbReference type="Proteomes" id="UP000724584">
    <property type="component" value="Unassembled WGS sequence"/>
</dbReference>
<gene>
    <name evidence="1" type="ORF">F5144DRAFT_233034</name>
</gene>
<organism evidence="1 2">
    <name type="scientific">Chaetomium tenue</name>
    <dbReference type="NCBI Taxonomy" id="1854479"/>
    <lineage>
        <taxon>Eukaryota</taxon>
        <taxon>Fungi</taxon>
        <taxon>Dikarya</taxon>
        <taxon>Ascomycota</taxon>
        <taxon>Pezizomycotina</taxon>
        <taxon>Sordariomycetes</taxon>
        <taxon>Sordariomycetidae</taxon>
        <taxon>Sordariales</taxon>
        <taxon>Chaetomiaceae</taxon>
        <taxon>Chaetomium</taxon>
    </lineage>
</organism>
<evidence type="ECO:0000313" key="2">
    <source>
        <dbReference type="Proteomes" id="UP000724584"/>
    </source>
</evidence>
<protein>
    <submittedName>
        <fullName evidence="1">Uncharacterized protein</fullName>
    </submittedName>
</protein>
<evidence type="ECO:0000313" key="1">
    <source>
        <dbReference type="EMBL" id="KAH6631826.1"/>
    </source>
</evidence>
<accession>A0ACB7P9J8</accession>
<reference evidence="1 2" key="1">
    <citation type="journal article" date="2021" name="Nat. Commun.">
        <title>Genetic determinants of endophytism in the Arabidopsis root mycobiome.</title>
        <authorList>
            <person name="Mesny F."/>
            <person name="Miyauchi S."/>
            <person name="Thiergart T."/>
            <person name="Pickel B."/>
            <person name="Atanasova L."/>
            <person name="Karlsson M."/>
            <person name="Huettel B."/>
            <person name="Barry K.W."/>
            <person name="Haridas S."/>
            <person name="Chen C."/>
            <person name="Bauer D."/>
            <person name="Andreopoulos W."/>
            <person name="Pangilinan J."/>
            <person name="LaButti K."/>
            <person name="Riley R."/>
            <person name="Lipzen A."/>
            <person name="Clum A."/>
            <person name="Drula E."/>
            <person name="Henrissat B."/>
            <person name="Kohler A."/>
            <person name="Grigoriev I.V."/>
            <person name="Martin F.M."/>
            <person name="Hacquard S."/>
        </authorList>
    </citation>
    <scope>NUCLEOTIDE SEQUENCE [LARGE SCALE GENOMIC DNA]</scope>
    <source>
        <strain evidence="1 2">MPI-SDFR-AT-0079</strain>
    </source>
</reference>
<sequence>MISLGPRTTGDGRWTARCAMRRDGVAMNTRKRLKEKKAGEKEKRSRSMPWGGVDPNARIDWRGIAARRFWVGVMAVVHDAHSRLQPNSSLAHQDLRVAPGISPTRARSAVGGGPCSHAVSSTKSCSLSCEGLAFCLKMEWVAWRPNLQNPLVMLRRARAHRRKIMAHGTADSGACLTLTRRGSWSVVAFCPPPPPHRLPRQITEKHLRQPFPSCVCCSIGTLQSVGRNSKAAAG</sequence>
<keyword evidence="2" id="KW-1185">Reference proteome</keyword>
<dbReference type="EMBL" id="JAGIZQ010000004">
    <property type="protein sequence ID" value="KAH6631826.1"/>
    <property type="molecule type" value="Genomic_DNA"/>
</dbReference>
<comment type="caution">
    <text evidence="1">The sequence shown here is derived from an EMBL/GenBank/DDBJ whole genome shotgun (WGS) entry which is preliminary data.</text>
</comment>
<name>A0ACB7P9J8_9PEZI</name>
<proteinExistence type="predicted"/>